<name>A0A0F9HD65_9ZZZZ</name>
<sequence length="67" mass="7449">MDEKMRDAIDGIQFDAKKCGEIIVSINKLFADNNCSPVERQFIISVVGSTVISDVIIDYLKDKGLVE</sequence>
<accession>A0A0F9HD65</accession>
<reference evidence="1" key="1">
    <citation type="journal article" date="2015" name="Nature">
        <title>Complex archaea that bridge the gap between prokaryotes and eukaryotes.</title>
        <authorList>
            <person name="Spang A."/>
            <person name="Saw J.H."/>
            <person name="Jorgensen S.L."/>
            <person name="Zaremba-Niedzwiedzka K."/>
            <person name="Martijn J."/>
            <person name="Lind A.E."/>
            <person name="van Eijk R."/>
            <person name="Schleper C."/>
            <person name="Guy L."/>
            <person name="Ettema T.J."/>
        </authorList>
    </citation>
    <scope>NUCLEOTIDE SEQUENCE</scope>
</reference>
<evidence type="ECO:0000313" key="1">
    <source>
        <dbReference type="EMBL" id="KKM13321.1"/>
    </source>
</evidence>
<dbReference type="EMBL" id="LAZR01015405">
    <property type="protein sequence ID" value="KKM13321.1"/>
    <property type="molecule type" value="Genomic_DNA"/>
</dbReference>
<proteinExistence type="predicted"/>
<gene>
    <name evidence="1" type="ORF">LCGC14_1717440</name>
</gene>
<dbReference type="AlphaFoldDB" id="A0A0F9HD65"/>
<protein>
    <submittedName>
        <fullName evidence="1">Uncharacterized protein</fullName>
    </submittedName>
</protein>
<organism evidence="1">
    <name type="scientific">marine sediment metagenome</name>
    <dbReference type="NCBI Taxonomy" id="412755"/>
    <lineage>
        <taxon>unclassified sequences</taxon>
        <taxon>metagenomes</taxon>
        <taxon>ecological metagenomes</taxon>
    </lineage>
</organism>
<comment type="caution">
    <text evidence="1">The sequence shown here is derived from an EMBL/GenBank/DDBJ whole genome shotgun (WGS) entry which is preliminary data.</text>
</comment>